<dbReference type="Gene3D" id="4.10.640.10">
    <property type="entry name" value="Ribosomal protein S18"/>
    <property type="match status" value="1"/>
</dbReference>
<dbReference type="AlphaFoldDB" id="A0A1F7UT89"/>
<organism evidence="6 7">
    <name type="scientific">Candidatus Uhrbacteria bacterium RIFCSPLOWO2_01_FULL_47_25</name>
    <dbReference type="NCBI Taxonomy" id="1802402"/>
    <lineage>
        <taxon>Bacteria</taxon>
        <taxon>Candidatus Uhriibacteriota</taxon>
    </lineage>
</organism>
<accession>A0A1F7UT89</accession>
<reference evidence="6 7" key="1">
    <citation type="journal article" date="2016" name="Nat. Commun.">
        <title>Thousands of microbial genomes shed light on interconnected biogeochemical processes in an aquifer system.</title>
        <authorList>
            <person name="Anantharaman K."/>
            <person name="Brown C.T."/>
            <person name="Hug L.A."/>
            <person name="Sharon I."/>
            <person name="Castelle C.J."/>
            <person name="Probst A.J."/>
            <person name="Thomas B.C."/>
            <person name="Singh A."/>
            <person name="Wilkins M.J."/>
            <person name="Karaoz U."/>
            <person name="Brodie E.L."/>
            <person name="Williams K.H."/>
            <person name="Hubbard S.S."/>
            <person name="Banfield J.F."/>
        </authorList>
    </citation>
    <scope>NUCLEOTIDE SEQUENCE [LARGE SCALE GENOMIC DNA]</scope>
</reference>
<protein>
    <recommendedName>
        <fullName evidence="4">Small ribosomal subunit protein bS18</fullName>
    </recommendedName>
</protein>
<comment type="function">
    <text evidence="4">Binds as a heterodimer with protein bS6 to the central domain of the 16S rRNA, where it helps stabilize the platform of the 30S subunit.</text>
</comment>
<evidence type="ECO:0000256" key="4">
    <source>
        <dbReference type="HAMAP-Rule" id="MF_00270"/>
    </source>
</evidence>
<dbReference type="NCBIfam" id="TIGR00165">
    <property type="entry name" value="S18"/>
    <property type="match status" value="1"/>
</dbReference>
<comment type="caution">
    <text evidence="6">The sequence shown here is derived from an EMBL/GenBank/DDBJ whole genome shotgun (WGS) entry which is preliminary data.</text>
</comment>
<evidence type="ECO:0000313" key="7">
    <source>
        <dbReference type="Proteomes" id="UP000176846"/>
    </source>
</evidence>
<dbReference type="PRINTS" id="PR00974">
    <property type="entry name" value="RIBOSOMALS18"/>
</dbReference>
<dbReference type="HAMAP" id="MF_00270">
    <property type="entry name" value="Ribosomal_bS18"/>
    <property type="match status" value="1"/>
</dbReference>
<evidence type="ECO:0000256" key="1">
    <source>
        <dbReference type="ARBA" id="ARBA00005589"/>
    </source>
</evidence>
<keyword evidence="4" id="KW-0694">RNA-binding</keyword>
<dbReference type="GO" id="GO:0006412">
    <property type="term" value="P:translation"/>
    <property type="evidence" value="ECO:0007669"/>
    <property type="project" value="UniProtKB-UniRule"/>
</dbReference>
<comment type="similarity">
    <text evidence="1 4 5">Belongs to the bacterial ribosomal protein bS18 family.</text>
</comment>
<dbReference type="Pfam" id="PF01084">
    <property type="entry name" value="Ribosomal_S18"/>
    <property type="match status" value="1"/>
</dbReference>
<evidence type="ECO:0000313" key="6">
    <source>
        <dbReference type="EMBL" id="OGL81520.1"/>
    </source>
</evidence>
<name>A0A1F7UT89_9BACT</name>
<keyword evidence="2 4" id="KW-0689">Ribosomal protein</keyword>
<dbReference type="InterPro" id="IPR036870">
    <property type="entry name" value="Ribosomal_bS18_sf"/>
</dbReference>
<gene>
    <name evidence="4" type="primary">rpsR</name>
    <name evidence="6" type="ORF">A2936_01625</name>
</gene>
<dbReference type="GO" id="GO:0003735">
    <property type="term" value="F:structural constituent of ribosome"/>
    <property type="evidence" value="ECO:0007669"/>
    <property type="project" value="InterPro"/>
</dbReference>
<dbReference type="Proteomes" id="UP000176846">
    <property type="component" value="Unassembled WGS sequence"/>
</dbReference>
<proteinExistence type="inferred from homology"/>
<evidence type="ECO:0000256" key="3">
    <source>
        <dbReference type="ARBA" id="ARBA00023274"/>
    </source>
</evidence>
<evidence type="ECO:0000256" key="5">
    <source>
        <dbReference type="RuleBase" id="RU003910"/>
    </source>
</evidence>
<comment type="subunit">
    <text evidence="4">Part of the 30S ribosomal subunit. Forms a tight heterodimer with protein bS6.</text>
</comment>
<dbReference type="SUPFAM" id="SSF46911">
    <property type="entry name" value="Ribosomal protein S18"/>
    <property type="match status" value="1"/>
</dbReference>
<sequence length="86" mass="10045">MATNTRNNRHTRQAPPIAPKDRYCHFCVNAIQEIDYKDANTLRRFTSSYAKIVPKRRSGVCSKHQRKLAQAIKRARFMALLPFVNR</sequence>
<keyword evidence="3 4" id="KW-0687">Ribonucleoprotein</keyword>
<dbReference type="EMBL" id="MGEK01000027">
    <property type="protein sequence ID" value="OGL81520.1"/>
    <property type="molecule type" value="Genomic_DNA"/>
</dbReference>
<dbReference type="GO" id="GO:0022627">
    <property type="term" value="C:cytosolic small ribosomal subunit"/>
    <property type="evidence" value="ECO:0007669"/>
    <property type="project" value="TreeGrafter"/>
</dbReference>
<dbReference type="PANTHER" id="PTHR13479">
    <property type="entry name" value="30S RIBOSOMAL PROTEIN S18"/>
    <property type="match status" value="1"/>
</dbReference>
<dbReference type="InterPro" id="IPR001648">
    <property type="entry name" value="Ribosomal_bS18"/>
</dbReference>
<evidence type="ECO:0000256" key="2">
    <source>
        <dbReference type="ARBA" id="ARBA00022980"/>
    </source>
</evidence>
<keyword evidence="4" id="KW-0699">rRNA-binding</keyword>
<dbReference type="PANTHER" id="PTHR13479:SF40">
    <property type="entry name" value="SMALL RIBOSOMAL SUBUNIT PROTEIN BS18M"/>
    <property type="match status" value="1"/>
</dbReference>
<dbReference type="GO" id="GO:0070181">
    <property type="term" value="F:small ribosomal subunit rRNA binding"/>
    <property type="evidence" value="ECO:0007669"/>
    <property type="project" value="TreeGrafter"/>
</dbReference>